<keyword evidence="9" id="KW-1185">Reference proteome</keyword>
<keyword evidence="1" id="KW-0479">Metal-binding</keyword>
<evidence type="ECO:0000256" key="3">
    <source>
        <dbReference type="ARBA" id="ARBA00022771"/>
    </source>
</evidence>
<dbReference type="SMART" id="SM00355">
    <property type="entry name" value="ZnF_C2H2"/>
    <property type="match status" value="3"/>
</dbReference>
<feature type="region of interest" description="Disordered" evidence="6">
    <location>
        <begin position="132"/>
        <end position="151"/>
    </location>
</feature>
<dbReference type="PROSITE" id="PS50157">
    <property type="entry name" value="ZINC_FINGER_C2H2_2"/>
    <property type="match status" value="2"/>
</dbReference>
<accession>A0A9P5NCV9</accession>
<gene>
    <name evidence="8" type="ORF">CPB84DRAFT_1965850</name>
</gene>
<dbReference type="OrthoDB" id="6630212at2759"/>
<dbReference type="PANTHER" id="PTHR24379">
    <property type="entry name" value="KRAB AND ZINC FINGER DOMAIN-CONTAINING"/>
    <property type="match status" value="1"/>
</dbReference>
<name>A0A9P5NCV9_GYMJU</name>
<evidence type="ECO:0000256" key="6">
    <source>
        <dbReference type="SAM" id="MobiDB-lite"/>
    </source>
</evidence>
<dbReference type="Proteomes" id="UP000724874">
    <property type="component" value="Unassembled WGS sequence"/>
</dbReference>
<evidence type="ECO:0000313" key="9">
    <source>
        <dbReference type="Proteomes" id="UP000724874"/>
    </source>
</evidence>
<evidence type="ECO:0000256" key="2">
    <source>
        <dbReference type="ARBA" id="ARBA00022737"/>
    </source>
</evidence>
<keyword evidence="2" id="KW-0677">Repeat</keyword>
<protein>
    <recommendedName>
        <fullName evidence="7">C2H2-type domain-containing protein</fullName>
    </recommendedName>
</protein>
<evidence type="ECO:0000259" key="7">
    <source>
        <dbReference type="PROSITE" id="PS50157"/>
    </source>
</evidence>
<feature type="domain" description="C2H2-type" evidence="7">
    <location>
        <begin position="79"/>
        <end position="111"/>
    </location>
</feature>
<evidence type="ECO:0000256" key="1">
    <source>
        <dbReference type="ARBA" id="ARBA00022723"/>
    </source>
</evidence>
<evidence type="ECO:0000313" key="8">
    <source>
        <dbReference type="EMBL" id="KAF8880103.1"/>
    </source>
</evidence>
<dbReference type="EMBL" id="JADNYJ010000143">
    <property type="protein sequence ID" value="KAF8880103.1"/>
    <property type="molecule type" value="Genomic_DNA"/>
</dbReference>
<dbReference type="PANTHER" id="PTHR24379:SF121">
    <property type="entry name" value="C2H2-TYPE DOMAIN-CONTAINING PROTEIN"/>
    <property type="match status" value="1"/>
</dbReference>
<feature type="domain" description="C2H2-type" evidence="7">
    <location>
        <begin position="51"/>
        <end position="78"/>
    </location>
</feature>
<keyword evidence="3 5" id="KW-0863">Zinc-finger</keyword>
<organism evidence="8 9">
    <name type="scientific">Gymnopilus junonius</name>
    <name type="common">Spectacular rustgill mushroom</name>
    <name type="synonym">Gymnopilus spectabilis subsp. junonius</name>
    <dbReference type="NCBI Taxonomy" id="109634"/>
    <lineage>
        <taxon>Eukaryota</taxon>
        <taxon>Fungi</taxon>
        <taxon>Dikarya</taxon>
        <taxon>Basidiomycota</taxon>
        <taxon>Agaricomycotina</taxon>
        <taxon>Agaricomycetes</taxon>
        <taxon>Agaricomycetidae</taxon>
        <taxon>Agaricales</taxon>
        <taxon>Agaricineae</taxon>
        <taxon>Hymenogastraceae</taxon>
        <taxon>Gymnopilus</taxon>
    </lineage>
</organism>
<evidence type="ECO:0000256" key="5">
    <source>
        <dbReference type="PROSITE-ProRule" id="PRU00042"/>
    </source>
</evidence>
<evidence type="ECO:0000256" key="4">
    <source>
        <dbReference type="ARBA" id="ARBA00022833"/>
    </source>
</evidence>
<comment type="caution">
    <text evidence="8">The sequence shown here is derived from an EMBL/GenBank/DDBJ whole genome shotgun (WGS) entry which is preliminary data.</text>
</comment>
<dbReference type="InterPro" id="IPR013087">
    <property type="entry name" value="Znf_C2H2_type"/>
</dbReference>
<dbReference type="GO" id="GO:0008270">
    <property type="term" value="F:zinc ion binding"/>
    <property type="evidence" value="ECO:0007669"/>
    <property type="project" value="UniProtKB-KW"/>
</dbReference>
<proteinExistence type="predicted"/>
<dbReference type="AlphaFoldDB" id="A0A9P5NCV9"/>
<keyword evidence="4" id="KW-0862">Zinc</keyword>
<dbReference type="Gene3D" id="3.30.160.60">
    <property type="entry name" value="Classic Zinc Finger"/>
    <property type="match status" value="1"/>
</dbReference>
<dbReference type="InterPro" id="IPR036236">
    <property type="entry name" value="Znf_C2H2_sf"/>
</dbReference>
<reference evidence="8" key="1">
    <citation type="submission" date="2020-11" db="EMBL/GenBank/DDBJ databases">
        <authorList>
            <consortium name="DOE Joint Genome Institute"/>
            <person name="Ahrendt S."/>
            <person name="Riley R."/>
            <person name="Andreopoulos W."/>
            <person name="LaButti K."/>
            <person name="Pangilinan J."/>
            <person name="Ruiz-duenas F.J."/>
            <person name="Barrasa J.M."/>
            <person name="Sanchez-Garcia M."/>
            <person name="Camarero S."/>
            <person name="Miyauchi S."/>
            <person name="Serrano A."/>
            <person name="Linde D."/>
            <person name="Babiker R."/>
            <person name="Drula E."/>
            <person name="Ayuso-Fernandez I."/>
            <person name="Pacheco R."/>
            <person name="Padilla G."/>
            <person name="Ferreira P."/>
            <person name="Barriuso J."/>
            <person name="Kellner H."/>
            <person name="Castanera R."/>
            <person name="Alfaro M."/>
            <person name="Ramirez L."/>
            <person name="Pisabarro A.G."/>
            <person name="Kuo A."/>
            <person name="Tritt A."/>
            <person name="Lipzen A."/>
            <person name="He G."/>
            <person name="Yan M."/>
            <person name="Ng V."/>
            <person name="Cullen D."/>
            <person name="Martin F."/>
            <person name="Rosso M.-N."/>
            <person name="Henrissat B."/>
            <person name="Hibbett D."/>
            <person name="Martinez A.T."/>
            <person name="Grigoriev I.V."/>
        </authorList>
    </citation>
    <scope>NUCLEOTIDE SEQUENCE</scope>
    <source>
        <strain evidence="8">AH 44721</strain>
    </source>
</reference>
<sequence>MPRMTTRTDHADDAHTRKENPDVICPECRKPLKKSSLHGHTKRFHRPDEWFPCDDCEYIAKCKSDQADHERYHTGSKDFKCEDDPEQCSKAFCNKANLQHHRERRHGFVPPGRRRAVRFSGLELGFALHSSYGSASSHASSSTVSTPSSAERELAIDDSALYADPGFDFGTRYNNNDIVDYFNGQAACTTPNFDYGLNPAYPADHETQYTGIPYPHPQDVAYNHGDQQFDPHPEFDFAEPHLQVQAQNQDQNRDNGVHYLCGSIFQFESSPYQTDNGHMEYLAPGAYPDVTAAAAVGASNSFLSSSLLELGLEDSESNLNRPRYFGSHGFDYYNF</sequence>
<feature type="compositionally biased region" description="Low complexity" evidence="6">
    <location>
        <begin position="132"/>
        <end position="149"/>
    </location>
</feature>
<dbReference type="SUPFAM" id="SSF57667">
    <property type="entry name" value="beta-beta-alpha zinc fingers"/>
    <property type="match status" value="1"/>
</dbReference>